<feature type="transmembrane region" description="Helical" evidence="6">
    <location>
        <begin position="148"/>
        <end position="170"/>
    </location>
</feature>
<accession>A0A6L3VVB4</accession>
<evidence type="ECO:0000256" key="1">
    <source>
        <dbReference type="ARBA" id="ARBA00004651"/>
    </source>
</evidence>
<name>A0A6L3VVB4_9ACTN</name>
<feature type="transmembrane region" description="Helical" evidence="6">
    <location>
        <begin position="209"/>
        <end position="230"/>
    </location>
</feature>
<dbReference type="GO" id="GO:0005886">
    <property type="term" value="C:plasma membrane"/>
    <property type="evidence" value="ECO:0007669"/>
    <property type="project" value="UniProtKB-SubCell"/>
</dbReference>
<evidence type="ECO:0000256" key="4">
    <source>
        <dbReference type="ARBA" id="ARBA00022989"/>
    </source>
</evidence>
<dbReference type="InterPro" id="IPR036259">
    <property type="entry name" value="MFS_trans_sf"/>
</dbReference>
<feature type="transmembrane region" description="Helical" evidence="6">
    <location>
        <begin position="177"/>
        <end position="203"/>
    </location>
</feature>
<organism evidence="8 9">
    <name type="scientific">Actinomadura montaniterrae</name>
    <dbReference type="NCBI Taxonomy" id="1803903"/>
    <lineage>
        <taxon>Bacteria</taxon>
        <taxon>Bacillati</taxon>
        <taxon>Actinomycetota</taxon>
        <taxon>Actinomycetes</taxon>
        <taxon>Streptosporangiales</taxon>
        <taxon>Thermomonosporaceae</taxon>
        <taxon>Actinomadura</taxon>
    </lineage>
</organism>
<keyword evidence="2" id="KW-1003">Cell membrane</keyword>
<dbReference type="CDD" id="cd17324">
    <property type="entry name" value="MFS_NepI_like"/>
    <property type="match status" value="1"/>
</dbReference>
<dbReference type="AlphaFoldDB" id="A0A6L3VVB4"/>
<dbReference type="InterPro" id="IPR050189">
    <property type="entry name" value="MFS_Efflux_Transporters"/>
</dbReference>
<dbReference type="Proteomes" id="UP000483004">
    <property type="component" value="Unassembled WGS sequence"/>
</dbReference>
<comment type="subcellular location">
    <subcellularLocation>
        <location evidence="1">Cell membrane</location>
        <topology evidence="1">Multi-pass membrane protein</topology>
    </subcellularLocation>
</comment>
<dbReference type="SUPFAM" id="SSF103473">
    <property type="entry name" value="MFS general substrate transporter"/>
    <property type="match status" value="1"/>
</dbReference>
<evidence type="ECO:0000256" key="3">
    <source>
        <dbReference type="ARBA" id="ARBA00022692"/>
    </source>
</evidence>
<keyword evidence="4 6" id="KW-1133">Transmembrane helix</keyword>
<feature type="transmembrane region" description="Helical" evidence="6">
    <location>
        <begin position="82"/>
        <end position="107"/>
    </location>
</feature>
<feature type="transmembrane region" description="Helical" evidence="6">
    <location>
        <begin position="250"/>
        <end position="271"/>
    </location>
</feature>
<feature type="transmembrane region" description="Helical" evidence="6">
    <location>
        <begin position="371"/>
        <end position="399"/>
    </location>
</feature>
<evidence type="ECO:0000259" key="7">
    <source>
        <dbReference type="PROSITE" id="PS50850"/>
    </source>
</evidence>
<dbReference type="PANTHER" id="PTHR43124">
    <property type="entry name" value="PURINE EFFLUX PUMP PBUE"/>
    <property type="match status" value="1"/>
</dbReference>
<evidence type="ECO:0000313" key="9">
    <source>
        <dbReference type="Proteomes" id="UP000483004"/>
    </source>
</evidence>
<dbReference type="EMBL" id="WBMR01000033">
    <property type="protein sequence ID" value="KAB2382235.1"/>
    <property type="molecule type" value="Genomic_DNA"/>
</dbReference>
<feature type="transmembrane region" description="Helical" evidence="6">
    <location>
        <begin position="55"/>
        <end position="76"/>
    </location>
</feature>
<dbReference type="PROSITE" id="PS50850">
    <property type="entry name" value="MFS"/>
    <property type="match status" value="1"/>
</dbReference>
<reference evidence="8 9" key="1">
    <citation type="submission" date="2019-09" db="EMBL/GenBank/DDBJ databases">
        <title>Actinomadura physcomitrii sp. nov., a novel actinomycete isolated from moss [Physcomitrium sphaericum (Ludw) Fuernr].</title>
        <authorList>
            <person name="Liu C."/>
            <person name="Zhuang X."/>
        </authorList>
    </citation>
    <scope>NUCLEOTIDE SEQUENCE [LARGE SCALE GENOMIC DNA]</scope>
    <source>
        <strain evidence="8 9">CYP1-1B</strain>
    </source>
</reference>
<protein>
    <submittedName>
        <fullName evidence="8">MFS transporter</fullName>
    </submittedName>
</protein>
<dbReference type="GO" id="GO:0022857">
    <property type="term" value="F:transmembrane transporter activity"/>
    <property type="evidence" value="ECO:0007669"/>
    <property type="project" value="InterPro"/>
</dbReference>
<feature type="transmembrane region" description="Helical" evidence="6">
    <location>
        <begin position="283"/>
        <end position="304"/>
    </location>
</feature>
<proteinExistence type="predicted"/>
<dbReference type="InterPro" id="IPR011701">
    <property type="entry name" value="MFS"/>
</dbReference>
<evidence type="ECO:0000313" key="8">
    <source>
        <dbReference type="EMBL" id="KAB2382235.1"/>
    </source>
</evidence>
<feature type="domain" description="Major facilitator superfamily (MFS) profile" evidence="7">
    <location>
        <begin position="53"/>
        <end position="433"/>
    </location>
</feature>
<keyword evidence="3 6" id="KW-0812">Transmembrane</keyword>
<keyword evidence="5 6" id="KW-0472">Membrane</keyword>
<dbReference type="PANTHER" id="PTHR43124:SF10">
    <property type="entry name" value="PURINE EFFLUX PUMP PBUE"/>
    <property type="match status" value="1"/>
</dbReference>
<comment type="caution">
    <text evidence="8">The sequence shown here is derived from an EMBL/GenBank/DDBJ whole genome shotgun (WGS) entry which is preliminary data.</text>
</comment>
<dbReference type="Pfam" id="PF07690">
    <property type="entry name" value="MFS_1"/>
    <property type="match status" value="1"/>
</dbReference>
<feature type="transmembrane region" description="Helical" evidence="6">
    <location>
        <begin position="119"/>
        <end position="142"/>
    </location>
</feature>
<feature type="transmembrane region" description="Helical" evidence="6">
    <location>
        <begin position="405"/>
        <end position="423"/>
    </location>
</feature>
<dbReference type="InterPro" id="IPR020846">
    <property type="entry name" value="MFS_dom"/>
</dbReference>
<keyword evidence="9" id="KW-1185">Reference proteome</keyword>
<evidence type="ECO:0000256" key="2">
    <source>
        <dbReference type="ARBA" id="ARBA00022475"/>
    </source>
</evidence>
<dbReference type="OrthoDB" id="3697899at2"/>
<evidence type="ECO:0000256" key="5">
    <source>
        <dbReference type="ARBA" id="ARBA00023136"/>
    </source>
</evidence>
<dbReference type="Gene3D" id="1.20.1250.20">
    <property type="entry name" value="MFS general substrate transporter like domains"/>
    <property type="match status" value="1"/>
</dbReference>
<evidence type="ECO:0000256" key="6">
    <source>
        <dbReference type="SAM" id="Phobius"/>
    </source>
</evidence>
<gene>
    <name evidence="8" type="ORF">F9B16_14640</name>
</gene>
<sequence length="433" mass="43382">MPPAYPALTENGTDRYRLENGTDRYRSVAAPAEGDRMAVTAPPESPPAGVPARTLVLAAGTFAVGTDAFVVAGVLPEIGRDLHVGVAAAGQLVTVFSIAYAVLSPVMAALTGTWPRRRVLLTALAVLALGNTATALAPGYGWVLASRVLAAGGAAMFTPIAGATAAALAGPAHRARALSYVTVGLVTSTALGVPIGTLLGTVMSWRGTMWFAAALAAVAALGVAALLPHVPAPPAVGLRARLAPLADRRVNALLITTAILFTGIYLLQNYISVVFEPATGGGGRSLAVLLFASGCAGTAGNLITGAWADRFGPRRVITGVAVVLAADLALLPVTGTTMAGAAAAVAVYGFTAWGVMVPMQHRLIAVAPDASALLVSLNASAVYLAVSIAGGAGALWLRAADATSLAWVAAAAIVAGLAASEVAHRLTAVSPTR</sequence>
<feature type="transmembrane region" description="Helical" evidence="6">
    <location>
        <begin position="339"/>
        <end position="359"/>
    </location>
</feature>